<gene>
    <name evidence="2" type="ordered locus">M5M_11885</name>
</gene>
<keyword evidence="1" id="KW-0812">Transmembrane</keyword>
<name>K4KK74_SIMAS</name>
<dbReference type="HOGENOM" id="CLU_1371413_0_0_6"/>
<organism evidence="2 3">
    <name type="scientific">Simiduia agarivorans (strain DSM 21679 / JCM 13881 / BCRC 17597 / SA1)</name>
    <dbReference type="NCBI Taxonomy" id="1117647"/>
    <lineage>
        <taxon>Bacteria</taxon>
        <taxon>Pseudomonadati</taxon>
        <taxon>Pseudomonadota</taxon>
        <taxon>Gammaproteobacteria</taxon>
        <taxon>Cellvibrionales</taxon>
        <taxon>Cellvibrionaceae</taxon>
        <taxon>Simiduia</taxon>
    </lineage>
</organism>
<keyword evidence="1" id="KW-0472">Membrane</keyword>
<dbReference type="Proteomes" id="UP000000466">
    <property type="component" value="Chromosome"/>
</dbReference>
<accession>K4KK74</accession>
<protein>
    <submittedName>
        <fullName evidence="2">Uncharacterized protein</fullName>
    </submittedName>
</protein>
<evidence type="ECO:0000313" key="3">
    <source>
        <dbReference type="Proteomes" id="UP000000466"/>
    </source>
</evidence>
<dbReference type="eggNOG" id="ENOG502ZVQR">
    <property type="taxonomic scope" value="Bacteria"/>
</dbReference>
<feature type="transmembrane region" description="Helical" evidence="1">
    <location>
        <begin position="17"/>
        <end position="38"/>
    </location>
</feature>
<proteinExistence type="predicted"/>
<reference evidence="2 3" key="1">
    <citation type="journal article" date="2013" name="Genome Announc.">
        <title>Complete genome sequence of Simiduia agarivorans SA1(T), a marine bacterium able to degrade a variety of polysaccharides.</title>
        <authorList>
            <person name="Lin S.Y."/>
            <person name="Shieh W.Y."/>
            <person name="Chen J.S."/>
            <person name="Tang S.L."/>
        </authorList>
    </citation>
    <scope>NUCLEOTIDE SEQUENCE [LARGE SCALE GENOMIC DNA]</scope>
    <source>
        <strain evidence="3">DSM 21679 / JCM 13881 / BCRC 17597 / SA1</strain>
    </source>
</reference>
<sequence>MPEICSVNTTKNHNNPLLLACAALLCGALLVIGLFIFAEDDHYQLEIALADIPEDQILYKDWHGQWLLIVRPRAELADDQADLSIRKAKEVVDPPARTARDAYPVKVYLLDRNQSYLMFGFNKWYNTIVPCASFHYIDQPFRHEDKIVRGGFKCTQSLDDFWQDKLVFNLFGRAQSKEVPDLYSPWYRIVDDKLIVGMK</sequence>
<dbReference type="STRING" id="1117647.M5M_11885"/>
<dbReference type="AlphaFoldDB" id="K4KK74"/>
<evidence type="ECO:0000256" key="1">
    <source>
        <dbReference type="SAM" id="Phobius"/>
    </source>
</evidence>
<dbReference type="KEGG" id="saga:M5M_11885"/>
<dbReference type="EMBL" id="CP003746">
    <property type="protein sequence ID" value="AFU99554.2"/>
    <property type="molecule type" value="Genomic_DNA"/>
</dbReference>
<keyword evidence="1" id="KW-1133">Transmembrane helix</keyword>
<evidence type="ECO:0000313" key="2">
    <source>
        <dbReference type="EMBL" id="AFU99554.2"/>
    </source>
</evidence>
<keyword evidence="3" id="KW-1185">Reference proteome</keyword>